<dbReference type="PANTHER" id="PTHR22744">
    <property type="entry name" value="HELIX LOOP HELIX PROTEIN 21-RELATED"/>
    <property type="match status" value="1"/>
</dbReference>
<evidence type="ECO:0000313" key="3">
    <source>
        <dbReference type="Proteomes" id="UP001432322"/>
    </source>
</evidence>
<sequence length="487" mass="56588">FRTPLRSPFISSKMKEMSGEDAPSSVLVLFLSNGKRVKIDIHYDTDKWSLCNFKIVENLEDLCVEFASEDFSIKRSEEDIDGWYPTSFTKLSMQIGEVQWENLDGNDTGARFRIGPILSLITSESTVESYGTRMSIDNCDPAKTTNVRVDVKREETNRFYRSRDDSSVGERLRENLSEIAFQFESRGFIVESKHFSVPAEILSLHSPYFSTLFFGDFKEKNIDFIPLGDVEFIPFKNMLKLMFYPIEYSRTRTGVYAGRLVTPLLRLALRFMCIRLSDLLIGEAKRVLELMRRKRNDNWFSWMSEIAEILNEDTTITEYLDRFHLVECVDQLTSRRTDIISPNTQRLITQRRDTISTKFSNHPKIRFVFPEGEIICVLFDDLYSEVISNLLTLIQHDWTSIFQFTRGDKFLRLSFPLSISIPPMVDASFNSSQTFFVYTFSKKNKFRLEFIESDKFEYYIHPFLGIVMSGRELVGNASVLNHVSVVS</sequence>
<feature type="domain" description="BTB" evidence="1">
    <location>
        <begin position="177"/>
        <end position="243"/>
    </location>
</feature>
<dbReference type="Pfam" id="PF00651">
    <property type="entry name" value="BTB"/>
    <property type="match status" value="1"/>
</dbReference>
<name>A0AAV5WCR5_9BILA</name>
<gene>
    <name evidence="2" type="ORF">PFISCL1PPCAC_20114</name>
</gene>
<protein>
    <recommendedName>
        <fullName evidence="1">BTB domain-containing protein</fullName>
    </recommendedName>
</protein>
<evidence type="ECO:0000259" key="1">
    <source>
        <dbReference type="PROSITE" id="PS50097"/>
    </source>
</evidence>
<dbReference type="PANTHER" id="PTHR22744:SF14">
    <property type="entry name" value="BTB DOMAIN-CONTAINING PROTEIN-RELATED"/>
    <property type="match status" value="1"/>
</dbReference>
<dbReference type="InterPro" id="IPR000210">
    <property type="entry name" value="BTB/POZ_dom"/>
</dbReference>
<comment type="caution">
    <text evidence="2">The sequence shown here is derived from an EMBL/GenBank/DDBJ whole genome shotgun (WGS) entry which is preliminary data.</text>
</comment>
<dbReference type="CDD" id="cd18186">
    <property type="entry name" value="BTB_POZ_ZBTB_KLHL-like"/>
    <property type="match status" value="1"/>
</dbReference>
<feature type="non-terminal residue" evidence="2">
    <location>
        <position position="1"/>
    </location>
</feature>
<reference evidence="2" key="1">
    <citation type="submission" date="2023-10" db="EMBL/GenBank/DDBJ databases">
        <title>Genome assembly of Pristionchus species.</title>
        <authorList>
            <person name="Yoshida K."/>
            <person name="Sommer R.J."/>
        </authorList>
    </citation>
    <scope>NUCLEOTIDE SEQUENCE</scope>
    <source>
        <strain evidence="2">RS5133</strain>
    </source>
</reference>
<accession>A0AAV5WCR5</accession>
<organism evidence="2 3">
    <name type="scientific">Pristionchus fissidentatus</name>
    <dbReference type="NCBI Taxonomy" id="1538716"/>
    <lineage>
        <taxon>Eukaryota</taxon>
        <taxon>Metazoa</taxon>
        <taxon>Ecdysozoa</taxon>
        <taxon>Nematoda</taxon>
        <taxon>Chromadorea</taxon>
        <taxon>Rhabditida</taxon>
        <taxon>Rhabditina</taxon>
        <taxon>Diplogasteromorpha</taxon>
        <taxon>Diplogasteroidea</taxon>
        <taxon>Neodiplogasteridae</taxon>
        <taxon>Pristionchus</taxon>
    </lineage>
</organism>
<dbReference type="SUPFAM" id="SSF54695">
    <property type="entry name" value="POZ domain"/>
    <property type="match status" value="1"/>
</dbReference>
<evidence type="ECO:0000313" key="2">
    <source>
        <dbReference type="EMBL" id="GMT28817.1"/>
    </source>
</evidence>
<dbReference type="Proteomes" id="UP001432322">
    <property type="component" value="Unassembled WGS sequence"/>
</dbReference>
<dbReference type="InterPro" id="IPR011333">
    <property type="entry name" value="SKP1/BTB/POZ_sf"/>
</dbReference>
<dbReference type="AlphaFoldDB" id="A0AAV5WCR5"/>
<dbReference type="PROSITE" id="PS50097">
    <property type="entry name" value="BTB"/>
    <property type="match status" value="1"/>
</dbReference>
<keyword evidence="3" id="KW-1185">Reference proteome</keyword>
<dbReference type="EMBL" id="BTSY01000005">
    <property type="protein sequence ID" value="GMT28817.1"/>
    <property type="molecule type" value="Genomic_DNA"/>
</dbReference>
<dbReference type="Gene3D" id="3.30.710.10">
    <property type="entry name" value="Potassium Channel Kv1.1, Chain A"/>
    <property type="match status" value="1"/>
</dbReference>
<proteinExistence type="predicted"/>